<dbReference type="SUPFAM" id="SSF160059">
    <property type="entry name" value="PriA/YqbF domain"/>
    <property type="match status" value="1"/>
</dbReference>
<dbReference type="EMBL" id="AMRG01000022">
    <property type="protein sequence ID" value="EKE79720.1"/>
    <property type="molecule type" value="Genomic_DNA"/>
</dbReference>
<dbReference type="InterPro" id="IPR041227">
    <property type="entry name" value="FluMu_N"/>
</dbReference>
<dbReference type="RefSeq" id="WP_008489963.1">
    <property type="nucleotide sequence ID" value="NZ_AMRG01000022.1"/>
</dbReference>
<feature type="domain" description="Mu-like prophage FluMu N-terminal" evidence="1">
    <location>
        <begin position="10"/>
        <end position="49"/>
    </location>
</feature>
<proteinExistence type="predicted"/>
<sequence length="60" mass="6651">MIVVTVSEKCRRAGIDFKKGVNKFEAGELRNAQLAQLKADSRFAIEHVSDTDKGERDASN</sequence>
<evidence type="ECO:0000313" key="3">
    <source>
        <dbReference type="Proteomes" id="UP000014115"/>
    </source>
</evidence>
<evidence type="ECO:0000259" key="1">
    <source>
        <dbReference type="Pfam" id="PF17891"/>
    </source>
</evidence>
<comment type="caution">
    <text evidence="2">The sequence shown here is derived from an EMBL/GenBank/DDBJ whole genome shotgun (WGS) entry which is preliminary data.</text>
</comment>
<evidence type="ECO:0000313" key="2">
    <source>
        <dbReference type="EMBL" id="EKE79720.1"/>
    </source>
</evidence>
<dbReference type="STRING" id="740709.A10D4_12709"/>
<dbReference type="PATRIC" id="fig|740709.3.peg.2565"/>
<accession>K2KQF0</accession>
<protein>
    <recommendedName>
        <fullName evidence="1">Mu-like prophage FluMu N-terminal domain-containing protein</fullName>
    </recommendedName>
</protein>
<name>K2KQF0_9GAMM</name>
<organism evidence="2 3">
    <name type="scientific">Idiomarina xiamenensis 10-D-4</name>
    <dbReference type="NCBI Taxonomy" id="740709"/>
    <lineage>
        <taxon>Bacteria</taxon>
        <taxon>Pseudomonadati</taxon>
        <taxon>Pseudomonadota</taxon>
        <taxon>Gammaproteobacteria</taxon>
        <taxon>Alteromonadales</taxon>
        <taxon>Idiomarinaceae</taxon>
        <taxon>Idiomarina</taxon>
    </lineage>
</organism>
<dbReference type="Pfam" id="PF17891">
    <property type="entry name" value="FluMu_N"/>
    <property type="match status" value="1"/>
</dbReference>
<dbReference type="Gene3D" id="3.40.5.80">
    <property type="match status" value="1"/>
</dbReference>
<reference evidence="2 3" key="1">
    <citation type="journal article" date="2012" name="J. Bacteriol.">
        <title>Genome Sequence of Idiomarina xiamenensis Type Strain 10-D-4.</title>
        <authorList>
            <person name="Lai Q."/>
            <person name="Wang L."/>
            <person name="Wang W."/>
            <person name="Shao Z."/>
        </authorList>
    </citation>
    <scope>NUCLEOTIDE SEQUENCE [LARGE SCALE GENOMIC DNA]</scope>
    <source>
        <strain evidence="2 3">10-D-4</strain>
    </source>
</reference>
<gene>
    <name evidence="2" type="ORF">A10D4_12709</name>
</gene>
<keyword evidence="3" id="KW-1185">Reference proteome</keyword>
<dbReference type="Proteomes" id="UP000014115">
    <property type="component" value="Unassembled WGS sequence"/>
</dbReference>
<dbReference type="AlphaFoldDB" id="K2KQF0"/>